<sequence length="163" mass="18419">MTWEGKTFKFHSRSDIPMTHRLLISLSLISLLPGCVTQPSKPEPKLVIGDPSGFVKTVDIRKTDLKSVCSFNKFQEGFRYAYMSMWNGRIEKVLASKPRPDISSYYESKIFYSKPNTKAALDANPGDRDQYSECQEGSYQQGKMNGFLYSQEDLKGLEAGAPK</sequence>
<name>A0ABQ6FFG5_9RHOO</name>
<evidence type="ECO:0008006" key="3">
    <source>
        <dbReference type="Google" id="ProtNLM"/>
    </source>
</evidence>
<dbReference type="Proteomes" id="UP001157167">
    <property type="component" value="Unassembled WGS sequence"/>
</dbReference>
<accession>A0ABQ6FFG5</accession>
<evidence type="ECO:0000313" key="2">
    <source>
        <dbReference type="Proteomes" id="UP001157167"/>
    </source>
</evidence>
<protein>
    <recommendedName>
        <fullName evidence="3">Lipoprotein</fullName>
    </recommendedName>
</protein>
<evidence type="ECO:0000313" key="1">
    <source>
        <dbReference type="EMBL" id="GLT23210.1"/>
    </source>
</evidence>
<comment type="caution">
    <text evidence="1">The sequence shown here is derived from an EMBL/GenBank/DDBJ whole genome shotgun (WGS) entry which is preliminary data.</text>
</comment>
<reference evidence="2" key="1">
    <citation type="journal article" date="2019" name="Int. J. Syst. Evol. Microbiol.">
        <title>The Global Catalogue of Microorganisms (GCM) 10K type strain sequencing project: providing services to taxonomists for standard genome sequencing and annotation.</title>
        <authorList>
            <consortium name="The Broad Institute Genomics Platform"/>
            <consortium name="The Broad Institute Genome Sequencing Center for Infectious Disease"/>
            <person name="Wu L."/>
            <person name="Ma J."/>
        </authorList>
    </citation>
    <scope>NUCLEOTIDE SEQUENCE [LARGE SCALE GENOMIC DNA]</scope>
    <source>
        <strain evidence="2">NBRC 102407</strain>
    </source>
</reference>
<organism evidence="1 2">
    <name type="scientific">Zoogloea oryzae</name>
    <dbReference type="NCBI Taxonomy" id="310767"/>
    <lineage>
        <taxon>Bacteria</taxon>
        <taxon>Pseudomonadati</taxon>
        <taxon>Pseudomonadota</taxon>
        <taxon>Betaproteobacteria</taxon>
        <taxon>Rhodocyclales</taxon>
        <taxon>Zoogloeaceae</taxon>
        <taxon>Zoogloea</taxon>
    </lineage>
</organism>
<proteinExistence type="predicted"/>
<gene>
    <name evidence="1" type="ORF">GCM10007933_26730</name>
</gene>
<dbReference type="EMBL" id="BSPX01000041">
    <property type="protein sequence ID" value="GLT23210.1"/>
    <property type="molecule type" value="Genomic_DNA"/>
</dbReference>
<keyword evidence="2" id="KW-1185">Reference proteome</keyword>